<comment type="caution">
    <text evidence="2">The sequence shown here is derived from an EMBL/GenBank/DDBJ whole genome shotgun (WGS) entry which is preliminary data.</text>
</comment>
<proteinExistence type="predicted"/>
<protein>
    <submittedName>
        <fullName evidence="2">Uncharacterized protein</fullName>
    </submittedName>
</protein>
<accession>A0A9P6D4M0</accession>
<name>A0A9P6D4M0_PLEER</name>
<sequence length="155" mass="17117">MVIGTPDKGQRGAGTGNGTKQTEETGKLIIRTQMTTSKVPRNHPHRHNIDIGCGMEIKRQKETDEGNEGIAGRAWESLYTTAILSWTPKLPSYIAVSHDLLSISNVWLCHADDNGPSYTAQAEKSKPTLTMISVFLHFAPVKHVQLSEATQKRRP</sequence>
<evidence type="ECO:0000256" key="1">
    <source>
        <dbReference type="SAM" id="MobiDB-lite"/>
    </source>
</evidence>
<keyword evidence="3" id="KW-1185">Reference proteome</keyword>
<gene>
    <name evidence="2" type="ORF">BDN71DRAFT_1433224</name>
</gene>
<evidence type="ECO:0000313" key="3">
    <source>
        <dbReference type="Proteomes" id="UP000807025"/>
    </source>
</evidence>
<dbReference type="AlphaFoldDB" id="A0A9P6D4M0"/>
<organism evidence="2 3">
    <name type="scientific">Pleurotus eryngii</name>
    <name type="common">Boletus of the steppes</name>
    <dbReference type="NCBI Taxonomy" id="5323"/>
    <lineage>
        <taxon>Eukaryota</taxon>
        <taxon>Fungi</taxon>
        <taxon>Dikarya</taxon>
        <taxon>Basidiomycota</taxon>
        <taxon>Agaricomycotina</taxon>
        <taxon>Agaricomycetes</taxon>
        <taxon>Agaricomycetidae</taxon>
        <taxon>Agaricales</taxon>
        <taxon>Pleurotineae</taxon>
        <taxon>Pleurotaceae</taxon>
        <taxon>Pleurotus</taxon>
    </lineage>
</organism>
<dbReference type="EMBL" id="MU154601">
    <property type="protein sequence ID" value="KAF9492441.1"/>
    <property type="molecule type" value="Genomic_DNA"/>
</dbReference>
<evidence type="ECO:0000313" key="2">
    <source>
        <dbReference type="EMBL" id="KAF9492441.1"/>
    </source>
</evidence>
<dbReference type="Proteomes" id="UP000807025">
    <property type="component" value="Unassembled WGS sequence"/>
</dbReference>
<feature type="region of interest" description="Disordered" evidence="1">
    <location>
        <begin position="1"/>
        <end position="24"/>
    </location>
</feature>
<reference evidence="2" key="1">
    <citation type="submission" date="2020-11" db="EMBL/GenBank/DDBJ databases">
        <authorList>
            <consortium name="DOE Joint Genome Institute"/>
            <person name="Ahrendt S."/>
            <person name="Riley R."/>
            <person name="Andreopoulos W."/>
            <person name="Labutti K."/>
            <person name="Pangilinan J."/>
            <person name="Ruiz-Duenas F.J."/>
            <person name="Barrasa J.M."/>
            <person name="Sanchez-Garcia M."/>
            <person name="Camarero S."/>
            <person name="Miyauchi S."/>
            <person name="Serrano A."/>
            <person name="Linde D."/>
            <person name="Babiker R."/>
            <person name="Drula E."/>
            <person name="Ayuso-Fernandez I."/>
            <person name="Pacheco R."/>
            <person name="Padilla G."/>
            <person name="Ferreira P."/>
            <person name="Barriuso J."/>
            <person name="Kellner H."/>
            <person name="Castanera R."/>
            <person name="Alfaro M."/>
            <person name="Ramirez L."/>
            <person name="Pisabarro A.G."/>
            <person name="Kuo A."/>
            <person name="Tritt A."/>
            <person name="Lipzen A."/>
            <person name="He G."/>
            <person name="Yan M."/>
            <person name="Ng V."/>
            <person name="Cullen D."/>
            <person name="Martin F."/>
            <person name="Rosso M.-N."/>
            <person name="Henrissat B."/>
            <person name="Hibbett D."/>
            <person name="Martinez A.T."/>
            <person name="Grigoriev I.V."/>
        </authorList>
    </citation>
    <scope>NUCLEOTIDE SEQUENCE</scope>
    <source>
        <strain evidence="2">ATCC 90797</strain>
    </source>
</reference>